<proteinExistence type="predicted"/>
<dbReference type="Proteomes" id="UP000196694">
    <property type="component" value="Unassembled WGS sequence"/>
</dbReference>
<dbReference type="KEGG" id="pdl:Pyrde_1959"/>
<dbReference type="STRING" id="1273541.Pyrde_1959"/>
<dbReference type="EMBL" id="CP013011">
    <property type="protein sequence ID" value="ALL02002.1"/>
    <property type="molecule type" value="Genomic_DNA"/>
</dbReference>
<dbReference type="OrthoDB" id="46053at2157"/>
<reference evidence="2 4" key="2">
    <citation type="submission" date="2017-05" db="EMBL/GenBank/DDBJ databases">
        <title>The draft genome of the hyperthermophilic archaeon 'Pyrodictium delaneyi strain Hulk', an iron and nitrate reducer, reveals the capacity for sulfate reduction.</title>
        <authorList>
            <person name="Demey L.M."/>
            <person name="Miller C."/>
            <person name="Manzella M."/>
            <person name="Reguera G."/>
            <person name="Kashefi K."/>
        </authorList>
    </citation>
    <scope>NUCLEOTIDE SEQUENCE [LARGE SCALE GENOMIC DNA]</scope>
    <source>
        <strain evidence="2 4">Hulk</strain>
    </source>
</reference>
<evidence type="ECO:0000313" key="3">
    <source>
        <dbReference type="Proteomes" id="UP000058613"/>
    </source>
</evidence>
<evidence type="ECO:0000313" key="1">
    <source>
        <dbReference type="EMBL" id="ALL02002.1"/>
    </source>
</evidence>
<keyword evidence="4" id="KW-1185">Reference proteome</keyword>
<evidence type="ECO:0000313" key="4">
    <source>
        <dbReference type="Proteomes" id="UP000196694"/>
    </source>
</evidence>
<dbReference type="EMBL" id="NCQP01000002">
    <property type="protein sequence ID" value="OWJ54832.1"/>
    <property type="molecule type" value="Genomic_DNA"/>
</dbReference>
<dbReference type="Proteomes" id="UP000058613">
    <property type="component" value="Chromosome"/>
</dbReference>
<protein>
    <submittedName>
        <fullName evidence="2">CopG family transcriptional regulator</fullName>
    </submittedName>
</protein>
<dbReference type="RefSeq" id="WP_055410388.1">
    <property type="nucleotide sequence ID" value="NZ_CP013011.1"/>
</dbReference>
<dbReference type="PATRIC" id="fig|1273541.4.peg.2081"/>
<name>A0A0P0N6F6_9CREN</name>
<evidence type="ECO:0000313" key="2">
    <source>
        <dbReference type="EMBL" id="OWJ54832.1"/>
    </source>
</evidence>
<gene>
    <name evidence="2" type="ORF">Pdsh_03720</name>
    <name evidence="1" type="ORF">Pyrde_1959</name>
</gene>
<accession>A0A0P0N6F6</accession>
<dbReference type="AlphaFoldDB" id="A0A0P0N6F6"/>
<organism evidence="1 3">
    <name type="scientific">Pyrodictium delaneyi</name>
    <dbReference type="NCBI Taxonomy" id="1273541"/>
    <lineage>
        <taxon>Archaea</taxon>
        <taxon>Thermoproteota</taxon>
        <taxon>Thermoprotei</taxon>
        <taxon>Desulfurococcales</taxon>
        <taxon>Pyrodictiaceae</taxon>
        <taxon>Pyrodictium</taxon>
    </lineage>
</organism>
<reference evidence="1 3" key="1">
    <citation type="submission" date="2015-10" db="EMBL/GenBank/DDBJ databases">
        <title>Complete genome sequence of hyperthermophilic archaeon Pyrodictium delaneyi Su06.</title>
        <authorList>
            <person name="Jung J.-H."/>
            <person name="Lin J."/>
            <person name="Holden J.F."/>
            <person name="Park C.-S."/>
        </authorList>
    </citation>
    <scope>NUCLEOTIDE SEQUENCE [LARGE SCALE GENOMIC DNA]</scope>
    <source>
        <strain evidence="1 3">Su06</strain>
    </source>
</reference>
<sequence>MSEKVSIQISRELYEKAKKFIEEQGGFQSVEELVEFLLQEALLTEETGSAEMSREDEEKVKERLRALGYI</sequence>
<dbReference type="GeneID" id="26100299"/>